<evidence type="ECO:0000256" key="6">
    <source>
        <dbReference type="ARBA" id="ARBA00022741"/>
    </source>
</evidence>
<dbReference type="GO" id="GO:0005737">
    <property type="term" value="C:cytoplasm"/>
    <property type="evidence" value="ECO:0007669"/>
    <property type="project" value="UniProtKB-SubCell"/>
</dbReference>
<keyword evidence="8 9" id="KW-0238">DNA-binding</keyword>
<evidence type="ECO:0000256" key="7">
    <source>
        <dbReference type="ARBA" id="ARBA00022840"/>
    </source>
</evidence>
<dbReference type="GO" id="GO:0003697">
    <property type="term" value="F:single-stranded DNA binding"/>
    <property type="evidence" value="ECO:0007669"/>
    <property type="project" value="UniProtKB-UniRule"/>
</dbReference>
<dbReference type="HOGENOM" id="CLU_040267_2_0_5"/>
<dbReference type="NCBIfam" id="TIGR00611">
    <property type="entry name" value="recf"/>
    <property type="match status" value="1"/>
</dbReference>
<dbReference type="PANTHER" id="PTHR32182:SF0">
    <property type="entry name" value="DNA REPLICATION AND REPAIR PROTEIN RECF"/>
    <property type="match status" value="1"/>
</dbReference>
<feature type="binding site" evidence="9">
    <location>
        <begin position="48"/>
        <end position="55"/>
    </location>
    <ligand>
        <name>ATP</name>
        <dbReference type="ChEBI" id="CHEBI:30616"/>
    </ligand>
</feature>
<dbReference type="InterPro" id="IPR018078">
    <property type="entry name" value="DNA-binding_RecF_CS"/>
</dbReference>
<dbReference type="InterPro" id="IPR042174">
    <property type="entry name" value="RecF_2"/>
</dbReference>
<accession>E6VE35</accession>
<evidence type="ECO:0000256" key="3">
    <source>
        <dbReference type="ARBA" id="ARBA00020170"/>
    </source>
</evidence>
<evidence type="ECO:0000256" key="9">
    <source>
        <dbReference type="HAMAP-Rule" id="MF_00365"/>
    </source>
</evidence>
<keyword evidence="6 9" id="KW-0547">Nucleotide-binding</keyword>
<keyword evidence="9 10" id="KW-0742">SOS response</keyword>
<comment type="similarity">
    <text evidence="2 9 10">Belongs to the RecF family.</text>
</comment>
<dbReference type="GO" id="GO:0006260">
    <property type="term" value="P:DNA replication"/>
    <property type="evidence" value="ECO:0007669"/>
    <property type="project" value="UniProtKB-UniRule"/>
</dbReference>
<dbReference type="HAMAP" id="MF_00365">
    <property type="entry name" value="RecF"/>
    <property type="match status" value="1"/>
</dbReference>
<dbReference type="STRING" id="652103.Rpdx1_0003"/>
<dbReference type="InterPro" id="IPR003395">
    <property type="entry name" value="RecF/RecN/SMC_N"/>
</dbReference>
<evidence type="ECO:0000313" key="12">
    <source>
        <dbReference type="EMBL" id="ADU41648.1"/>
    </source>
</evidence>
<evidence type="ECO:0000256" key="8">
    <source>
        <dbReference type="ARBA" id="ARBA00023125"/>
    </source>
</evidence>
<keyword evidence="7 9" id="KW-0067">ATP-binding</keyword>
<keyword evidence="4 9" id="KW-0963">Cytoplasm</keyword>
<dbReference type="PANTHER" id="PTHR32182">
    <property type="entry name" value="DNA REPLICATION AND REPAIR PROTEIN RECF"/>
    <property type="match status" value="1"/>
</dbReference>
<dbReference type="Gene3D" id="3.40.50.300">
    <property type="entry name" value="P-loop containing nucleotide triphosphate hydrolases"/>
    <property type="match status" value="1"/>
</dbReference>
<keyword evidence="5 9" id="KW-0235">DNA replication</keyword>
<proteinExistence type="inferred from homology"/>
<dbReference type="InterPro" id="IPR027417">
    <property type="entry name" value="P-loop_NTPase"/>
</dbReference>
<gene>
    <name evidence="9" type="primary">recF</name>
    <name evidence="12" type="ordered locus">Rpdx1_0003</name>
</gene>
<feature type="domain" description="RecF/RecN/SMC N-terminal" evidence="11">
    <location>
        <begin position="21"/>
        <end position="374"/>
    </location>
</feature>
<evidence type="ECO:0000256" key="5">
    <source>
        <dbReference type="ARBA" id="ARBA00022705"/>
    </source>
</evidence>
<evidence type="ECO:0000256" key="1">
    <source>
        <dbReference type="ARBA" id="ARBA00004496"/>
    </source>
</evidence>
<dbReference type="GO" id="GO:0005524">
    <property type="term" value="F:ATP binding"/>
    <property type="evidence" value="ECO:0007669"/>
    <property type="project" value="UniProtKB-UniRule"/>
</dbReference>
<dbReference type="PROSITE" id="PS00618">
    <property type="entry name" value="RECF_2"/>
    <property type="match status" value="1"/>
</dbReference>
<comment type="subcellular location">
    <subcellularLocation>
        <location evidence="1 9 10">Cytoplasm</location>
    </subcellularLocation>
</comment>
<reference evidence="12" key="1">
    <citation type="submission" date="2010-12" db="EMBL/GenBank/DDBJ databases">
        <title>Complete sequence of Rhodopseudomonas palustris DX-1.</title>
        <authorList>
            <consortium name="US DOE Joint Genome Institute"/>
            <person name="Lucas S."/>
            <person name="Copeland A."/>
            <person name="Lapidus A."/>
            <person name="Cheng J.-F."/>
            <person name="Goodwin L."/>
            <person name="Pitluck S."/>
            <person name="Misra M."/>
            <person name="Chertkov O."/>
            <person name="Detter J.C."/>
            <person name="Han C."/>
            <person name="Tapia R."/>
            <person name="Land M."/>
            <person name="Hauser L."/>
            <person name="Kyrpides N."/>
            <person name="Ivanova N."/>
            <person name="Ovchinnikova G."/>
            <person name="Logan B."/>
            <person name="Oda Y."/>
            <person name="Harwood C."/>
            <person name="Woyke T."/>
        </authorList>
    </citation>
    <scope>NUCLEOTIDE SEQUENCE [LARGE SCALE GENOMIC DNA]</scope>
    <source>
        <strain evidence="12">DX-1</strain>
    </source>
</reference>
<evidence type="ECO:0000313" key="13">
    <source>
        <dbReference type="Proteomes" id="UP000001402"/>
    </source>
</evidence>
<organism evidence="12 13">
    <name type="scientific">Rhodopseudomonas palustris (strain DX-1)</name>
    <dbReference type="NCBI Taxonomy" id="652103"/>
    <lineage>
        <taxon>Bacteria</taxon>
        <taxon>Pseudomonadati</taxon>
        <taxon>Pseudomonadota</taxon>
        <taxon>Alphaproteobacteria</taxon>
        <taxon>Hyphomicrobiales</taxon>
        <taxon>Nitrobacteraceae</taxon>
        <taxon>Rhodopseudomonas</taxon>
    </lineage>
</organism>
<dbReference type="Gene3D" id="1.20.1050.90">
    <property type="entry name" value="RecF/RecN/SMC, N-terminal domain"/>
    <property type="match status" value="1"/>
</dbReference>
<comment type="function">
    <text evidence="9 10">The RecF protein is involved in DNA metabolism; it is required for DNA replication and normal SOS inducibility. RecF binds preferentially to single-stranded, linear DNA. It also seems to bind ATP.</text>
</comment>
<protein>
    <recommendedName>
        <fullName evidence="3 9">DNA replication and repair protein RecF</fullName>
    </recommendedName>
</protein>
<dbReference type="FunFam" id="1.20.1050.90:FF:000009">
    <property type="entry name" value="DNA replication and repair protein RecF"/>
    <property type="match status" value="1"/>
</dbReference>
<dbReference type="KEGG" id="rpx:Rpdx1_0003"/>
<dbReference type="Proteomes" id="UP000001402">
    <property type="component" value="Chromosome"/>
</dbReference>
<dbReference type="GO" id="GO:0009432">
    <property type="term" value="P:SOS response"/>
    <property type="evidence" value="ECO:0007669"/>
    <property type="project" value="UniProtKB-UniRule"/>
</dbReference>
<evidence type="ECO:0000256" key="2">
    <source>
        <dbReference type="ARBA" id="ARBA00008016"/>
    </source>
</evidence>
<dbReference type="PROSITE" id="PS00617">
    <property type="entry name" value="RECF_1"/>
    <property type="match status" value="1"/>
</dbReference>
<dbReference type="SUPFAM" id="SSF52540">
    <property type="entry name" value="P-loop containing nucleoside triphosphate hydrolases"/>
    <property type="match status" value="1"/>
</dbReference>
<dbReference type="GO" id="GO:0006302">
    <property type="term" value="P:double-strand break repair"/>
    <property type="evidence" value="ECO:0007669"/>
    <property type="project" value="TreeGrafter"/>
</dbReference>
<dbReference type="EMBL" id="CP002418">
    <property type="protein sequence ID" value="ADU41648.1"/>
    <property type="molecule type" value="Genomic_DNA"/>
</dbReference>
<name>E6VE35_RHOPX</name>
<evidence type="ECO:0000256" key="10">
    <source>
        <dbReference type="RuleBase" id="RU000578"/>
    </source>
</evidence>
<keyword evidence="9 10" id="KW-0234">DNA repair</keyword>
<dbReference type="Pfam" id="PF02463">
    <property type="entry name" value="SMC_N"/>
    <property type="match status" value="1"/>
</dbReference>
<dbReference type="GO" id="GO:0000731">
    <property type="term" value="P:DNA synthesis involved in DNA repair"/>
    <property type="evidence" value="ECO:0007669"/>
    <property type="project" value="TreeGrafter"/>
</dbReference>
<dbReference type="InterPro" id="IPR001238">
    <property type="entry name" value="DNA-binding_RecF"/>
</dbReference>
<evidence type="ECO:0000259" key="11">
    <source>
        <dbReference type="Pfam" id="PF02463"/>
    </source>
</evidence>
<sequence length="394" mass="42060">MPVAVPCNSPKASYCMIAARITRLTLTHFRNYRSASLTTTADQVVLVGPNGAGKTNCLEAVSLLSPGRGLRRARLEDIAGHEGDGSWAVSAEVEGALGLATLGTGIEPPRGDVATTRRCRIDREPVGSAAAFGDHLRMVWLTPSMDGLFMGAASERRRFFDRLVLAIDSGHSARVSALDRSLRSRNRLLEDIRNADSHWLDAIERETAELAIAVAAQRGQTATKLAAMIDARGATSAFPSARIMLDGWMESALASEPATVVEDRYRAVLRDNRSRDAAAGRTLDGPHLTDLEVIYAPKAMPAREASTGEQKALLIGLVLAHAQLVAETTSITPLLLLDEVVAHLDPGRRAALFGELSRLGAQVWMTGADPLAFAEIGPAAAIFDVDNGRISARG</sequence>
<dbReference type="eggNOG" id="COG1195">
    <property type="taxonomic scope" value="Bacteria"/>
</dbReference>
<dbReference type="AlphaFoldDB" id="E6VE35"/>
<keyword evidence="9 10" id="KW-0227">DNA damage</keyword>
<evidence type="ECO:0000256" key="4">
    <source>
        <dbReference type="ARBA" id="ARBA00022490"/>
    </source>
</evidence>